<evidence type="ECO:0000256" key="2">
    <source>
        <dbReference type="ARBA" id="ARBA00023043"/>
    </source>
</evidence>
<dbReference type="PROSITE" id="PS51257">
    <property type="entry name" value="PROKAR_LIPOPROTEIN"/>
    <property type="match status" value="1"/>
</dbReference>
<dbReference type="Pfam" id="PF13637">
    <property type="entry name" value="Ank_4"/>
    <property type="match status" value="1"/>
</dbReference>
<evidence type="ECO:0000313" key="6">
    <source>
        <dbReference type="Proteomes" id="UP001200470"/>
    </source>
</evidence>
<keyword evidence="4" id="KW-0732">Signal</keyword>
<evidence type="ECO:0000256" key="1">
    <source>
        <dbReference type="ARBA" id="ARBA00022737"/>
    </source>
</evidence>
<dbReference type="SUPFAM" id="SSF48403">
    <property type="entry name" value="Ankyrin repeat"/>
    <property type="match status" value="1"/>
</dbReference>
<dbReference type="SMART" id="SM00248">
    <property type="entry name" value="ANK"/>
    <property type="match status" value="4"/>
</dbReference>
<dbReference type="InterPro" id="IPR002110">
    <property type="entry name" value="Ankyrin_rpt"/>
</dbReference>
<gene>
    <name evidence="5" type="ORF">I6E12_12165</name>
</gene>
<dbReference type="Gene3D" id="1.25.40.20">
    <property type="entry name" value="Ankyrin repeat-containing domain"/>
    <property type="match status" value="1"/>
</dbReference>
<dbReference type="PANTHER" id="PTHR24134">
    <property type="entry name" value="ANKYRIN REPEAT-CONTAINING PROTEIN DDB_G0279043"/>
    <property type="match status" value="1"/>
</dbReference>
<protein>
    <submittedName>
        <fullName evidence="5">Ankyrin repeat domain-containing protein</fullName>
    </submittedName>
</protein>
<evidence type="ECO:0000313" key="5">
    <source>
        <dbReference type="EMBL" id="MCF2564850.1"/>
    </source>
</evidence>
<keyword evidence="1" id="KW-0677">Repeat</keyword>
<accession>A0ABS9CJW7</accession>
<proteinExistence type="predicted"/>
<dbReference type="PANTHER" id="PTHR24134:SF9">
    <property type="entry name" value="ANKYRIN REPEAT AND SOCS BOX PROTEIN 8"/>
    <property type="match status" value="1"/>
</dbReference>
<feature type="chain" id="PRO_5046938783" evidence="4">
    <location>
        <begin position="21"/>
        <end position="315"/>
    </location>
</feature>
<reference evidence="5 6" key="1">
    <citation type="submission" date="2020-12" db="EMBL/GenBank/DDBJ databases">
        <title>Whole genome sequences of gut porcine anaerobes.</title>
        <authorList>
            <person name="Kubasova T."/>
            <person name="Jahodarova E."/>
            <person name="Rychlik I."/>
        </authorList>
    </citation>
    <scope>NUCLEOTIDE SEQUENCE [LARGE SCALE GENOMIC DNA]</scope>
    <source>
        <strain evidence="5 6">An925</strain>
    </source>
</reference>
<keyword evidence="2 3" id="KW-0040">ANK repeat</keyword>
<keyword evidence="6" id="KW-1185">Reference proteome</keyword>
<name>A0ABS9CJW7_9BACT</name>
<dbReference type="EMBL" id="JADYTN010000047">
    <property type="protein sequence ID" value="MCF2564850.1"/>
    <property type="molecule type" value="Genomic_DNA"/>
</dbReference>
<dbReference type="RefSeq" id="WP_094389610.1">
    <property type="nucleotide sequence ID" value="NZ_JADYTN010000047.1"/>
</dbReference>
<evidence type="ECO:0000256" key="3">
    <source>
        <dbReference type="PROSITE-ProRule" id="PRU00023"/>
    </source>
</evidence>
<feature type="repeat" description="ANK" evidence="3">
    <location>
        <begin position="198"/>
        <end position="230"/>
    </location>
</feature>
<dbReference type="PROSITE" id="PS50088">
    <property type="entry name" value="ANK_REPEAT"/>
    <property type="match status" value="1"/>
</dbReference>
<dbReference type="Proteomes" id="UP001200470">
    <property type="component" value="Unassembled WGS sequence"/>
</dbReference>
<organism evidence="5 6">
    <name type="scientific">Xylanibacter brevis</name>
    <dbReference type="NCBI Taxonomy" id="83231"/>
    <lineage>
        <taxon>Bacteria</taxon>
        <taxon>Pseudomonadati</taxon>
        <taxon>Bacteroidota</taxon>
        <taxon>Bacteroidia</taxon>
        <taxon>Bacteroidales</taxon>
        <taxon>Prevotellaceae</taxon>
        <taxon>Xylanibacter</taxon>
    </lineage>
</organism>
<sequence length="315" mass="36441">MKHNGYFCAICVLLVLLSSACIDREAPVDKKKLLGDDFRLFQGTIAWNLAKAVQDENADEIRRQVQDKNIPIDYKEDRWKQTLLMLATHNNKKESVKALLELGANPNVPCDTIRYRGDNSVIIASRFSRVSPEILKMLLEYGGDPNSVERGVQQDNLGNWIPARHFALFEAVDLDGDYEKVRMLVEAGADVNMQTEDTGAGAMYVALTFDRMDVLLYLLEHGADYNRKFKRMDVISSKDSAYYKSFYVDILYMLRLRAYPLDSKKHKEKLKVIDFLKERGMDYWKSPVSDWALTVIKREISPKDEKELQEYLKRY</sequence>
<comment type="caution">
    <text evidence="5">The sequence shown here is derived from an EMBL/GenBank/DDBJ whole genome shotgun (WGS) entry which is preliminary data.</text>
</comment>
<dbReference type="InterPro" id="IPR036770">
    <property type="entry name" value="Ankyrin_rpt-contain_sf"/>
</dbReference>
<dbReference type="Pfam" id="PF12796">
    <property type="entry name" value="Ank_2"/>
    <property type="match status" value="1"/>
</dbReference>
<evidence type="ECO:0000256" key="4">
    <source>
        <dbReference type="SAM" id="SignalP"/>
    </source>
</evidence>
<feature type="signal peptide" evidence="4">
    <location>
        <begin position="1"/>
        <end position="20"/>
    </location>
</feature>